<dbReference type="SUPFAM" id="SSF48439">
    <property type="entry name" value="Protein prenylyltransferase"/>
    <property type="match status" value="1"/>
</dbReference>
<dbReference type="Proteomes" id="UP000192257">
    <property type="component" value="Unassembled WGS sequence"/>
</dbReference>
<protein>
    <submittedName>
        <fullName evidence="5">Uncharacterized protein</fullName>
    </submittedName>
</protein>
<dbReference type="GO" id="GO:0005737">
    <property type="term" value="C:cytoplasm"/>
    <property type="evidence" value="ECO:0007669"/>
    <property type="project" value="TreeGrafter"/>
</dbReference>
<keyword evidence="4" id="KW-0677">Repeat</keyword>
<evidence type="ECO:0000256" key="4">
    <source>
        <dbReference type="ARBA" id="ARBA00022737"/>
    </source>
</evidence>
<dbReference type="RefSeq" id="XP_028882904.1">
    <property type="nucleotide sequence ID" value="XM_029025921.1"/>
</dbReference>
<sequence length="434" mass="50600">MLVEVAERLQRVLESAAQHLYNGDHISCSLALLPTAAMDTMPHPWGMADVVKPQQQQQQQSSQVELIVGLSKTIVSDALTRYLFELRKRKEQQTSQLLTTEEKKTGPTLLAPLVPYLTTEIVLLALLFLPSHCTLWNQRRQSLNTFLHSDSVDMHDGQHRRRSILIVLLQELLFTSLLLSFYYKMQEVWVYRWWIVQELLKRGGINVEAFLWHDRLVLQEAADKHLMNYNAWNYRRNVFTRILEMEKNETDVDIEEEEGRGGGRVQQLFLEETNITLRFFETHNADTSAVSYLIFLLQQASTIFSSSYPDVTSDDPLSQWKLFLPFRIWRLLLQASARELTRHCDKGHEAVWVLRLALMQWALQTRPPCGWTLRDELEYIMLFAAAATSVWRDEEEEAKIRDVTWLDVSGSYRWTSFHAARYGLQLLQMVQTAV</sequence>
<keyword evidence="2" id="KW-0637">Prenyltransferase</keyword>
<dbReference type="PANTHER" id="PTHR11129:SF3">
    <property type="entry name" value="PROTEIN PRENYLTRANSFERASE ALPHA SUBUNIT REPEAT-CONTAINING PROTEIN 1"/>
    <property type="match status" value="1"/>
</dbReference>
<dbReference type="AlphaFoldDB" id="A0A1X0NWB3"/>
<proteinExistence type="inferred from homology"/>
<evidence type="ECO:0000256" key="2">
    <source>
        <dbReference type="ARBA" id="ARBA00022602"/>
    </source>
</evidence>
<dbReference type="VEuPathDB" id="TriTrypDB:TM35_000152690"/>
<dbReference type="GO" id="GO:0008318">
    <property type="term" value="F:protein prenyltransferase activity"/>
    <property type="evidence" value="ECO:0007669"/>
    <property type="project" value="InterPro"/>
</dbReference>
<gene>
    <name evidence="5" type="ORF">TM35_000152690</name>
</gene>
<dbReference type="Gene3D" id="1.25.40.120">
    <property type="entry name" value="Protein prenylyltransferase"/>
    <property type="match status" value="1"/>
</dbReference>
<evidence type="ECO:0000256" key="1">
    <source>
        <dbReference type="ARBA" id="ARBA00006734"/>
    </source>
</evidence>
<keyword evidence="6" id="KW-1185">Reference proteome</keyword>
<dbReference type="EMBL" id="NBCO01000015">
    <property type="protein sequence ID" value="ORC88838.1"/>
    <property type="molecule type" value="Genomic_DNA"/>
</dbReference>
<keyword evidence="3" id="KW-0808">Transferase</keyword>
<comment type="caution">
    <text evidence="5">The sequence shown here is derived from an EMBL/GenBank/DDBJ whole genome shotgun (WGS) entry which is preliminary data.</text>
</comment>
<comment type="similarity">
    <text evidence="1">Belongs to the protein prenyltransferase subunit alpha family.</text>
</comment>
<organism evidence="5 6">
    <name type="scientific">Trypanosoma theileri</name>
    <dbReference type="NCBI Taxonomy" id="67003"/>
    <lineage>
        <taxon>Eukaryota</taxon>
        <taxon>Discoba</taxon>
        <taxon>Euglenozoa</taxon>
        <taxon>Kinetoplastea</taxon>
        <taxon>Metakinetoplastina</taxon>
        <taxon>Trypanosomatida</taxon>
        <taxon>Trypanosomatidae</taxon>
        <taxon>Trypanosoma</taxon>
    </lineage>
</organism>
<evidence type="ECO:0000313" key="5">
    <source>
        <dbReference type="EMBL" id="ORC88838.1"/>
    </source>
</evidence>
<reference evidence="5 6" key="1">
    <citation type="submission" date="2017-03" db="EMBL/GenBank/DDBJ databases">
        <title>An alternative strategy for trypanosome survival in the mammalian bloodstream revealed through genome and transcriptome analysis of the ubiquitous bovine parasite Trypanosoma (Megatrypanum) theileri.</title>
        <authorList>
            <person name="Kelly S."/>
            <person name="Ivens A."/>
            <person name="Mott A."/>
            <person name="O'Neill E."/>
            <person name="Emms D."/>
            <person name="Macleod O."/>
            <person name="Voorheis P."/>
            <person name="Matthews J."/>
            <person name="Matthews K."/>
            <person name="Carrington M."/>
        </authorList>
    </citation>
    <scope>NUCLEOTIDE SEQUENCE [LARGE SCALE GENOMIC DNA]</scope>
    <source>
        <strain evidence="5">Edinburgh</strain>
    </source>
</reference>
<name>A0A1X0NWB3_9TRYP</name>
<dbReference type="GeneID" id="39985701"/>
<dbReference type="PANTHER" id="PTHR11129">
    <property type="entry name" value="PROTEIN FARNESYLTRANSFERASE ALPHA SUBUNIT/RAB GERANYLGERANYL TRANSFERASE ALPHA SUBUNIT"/>
    <property type="match status" value="1"/>
</dbReference>
<dbReference type="Pfam" id="PF01239">
    <property type="entry name" value="PPTA"/>
    <property type="match status" value="1"/>
</dbReference>
<evidence type="ECO:0000256" key="3">
    <source>
        <dbReference type="ARBA" id="ARBA00022679"/>
    </source>
</evidence>
<dbReference type="OrthoDB" id="5358702at2759"/>
<accession>A0A1X0NWB3</accession>
<dbReference type="InterPro" id="IPR002088">
    <property type="entry name" value="Prenyl_trans_a"/>
</dbReference>
<evidence type="ECO:0000313" key="6">
    <source>
        <dbReference type="Proteomes" id="UP000192257"/>
    </source>
</evidence>